<dbReference type="PANTHER" id="PTHR14487:SF3">
    <property type="entry name" value="ADRENOCORTICAL DYSPLASIA PROTEIN HOMOLOG"/>
    <property type="match status" value="1"/>
</dbReference>
<evidence type="ECO:0000313" key="3">
    <source>
        <dbReference type="Proteomes" id="UP000694701"/>
    </source>
</evidence>
<dbReference type="AlphaFoldDB" id="A0A8C2HGX4"/>
<name>A0A8C2HGX4_CYPCA</name>
<feature type="compositionally biased region" description="Polar residues" evidence="1">
    <location>
        <begin position="306"/>
        <end position="315"/>
    </location>
</feature>
<dbReference type="GO" id="GO:0032211">
    <property type="term" value="P:negative regulation of telomere maintenance via telomerase"/>
    <property type="evidence" value="ECO:0007669"/>
    <property type="project" value="TreeGrafter"/>
</dbReference>
<evidence type="ECO:0000256" key="1">
    <source>
        <dbReference type="SAM" id="MobiDB-lite"/>
    </source>
</evidence>
<dbReference type="GO" id="GO:0070187">
    <property type="term" value="C:shelterin complex"/>
    <property type="evidence" value="ECO:0007669"/>
    <property type="project" value="InterPro"/>
</dbReference>
<feature type="compositionally biased region" description="Basic and acidic residues" evidence="1">
    <location>
        <begin position="316"/>
        <end position="333"/>
    </location>
</feature>
<dbReference type="PANTHER" id="PTHR14487">
    <property type="entry name" value="ADRENOCORTICAL DYSPLASIA PROTEIN ACD"/>
    <property type="match status" value="1"/>
</dbReference>
<feature type="compositionally biased region" description="Polar residues" evidence="1">
    <location>
        <begin position="345"/>
        <end position="356"/>
    </location>
</feature>
<feature type="region of interest" description="Disordered" evidence="1">
    <location>
        <begin position="193"/>
        <end position="260"/>
    </location>
</feature>
<feature type="region of interest" description="Disordered" evidence="1">
    <location>
        <begin position="306"/>
        <end position="360"/>
    </location>
</feature>
<reference evidence="2" key="1">
    <citation type="submission" date="2025-08" db="UniProtKB">
        <authorList>
            <consortium name="Ensembl"/>
        </authorList>
    </citation>
    <scope>IDENTIFICATION</scope>
</reference>
<dbReference type="Gene3D" id="2.40.50.960">
    <property type="match status" value="1"/>
</dbReference>
<dbReference type="InterPro" id="IPR028631">
    <property type="entry name" value="ACD"/>
</dbReference>
<dbReference type="GO" id="GO:0070198">
    <property type="term" value="P:protein localization to chromosome, telomeric region"/>
    <property type="evidence" value="ECO:0007669"/>
    <property type="project" value="TreeGrafter"/>
</dbReference>
<dbReference type="Proteomes" id="UP000694701">
    <property type="component" value="Unplaced"/>
</dbReference>
<evidence type="ECO:0000313" key="2">
    <source>
        <dbReference type="Ensembl" id="ENSCCRP00020042242.1"/>
    </source>
</evidence>
<proteinExistence type="predicted"/>
<organism evidence="2 3">
    <name type="scientific">Cyprinus carpio</name>
    <name type="common">Common carp</name>
    <dbReference type="NCBI Taxonomy" id="7962"/>
    <lineage>
        <taxon>Eukaryota</taxon>
        <taxon>Metazoa</taxon>
        <taxon>Chordata</taxon>
        <taxon>Craniata</taxon>
        <taxon>Vertebrata</taxon>
        <taxon>Euteleostomi</taxon>
        <taxon>Actinopterygii</taxon>
        <taxon>Neopterygii</taxon>
        <taxon>Teleostei</taxon>
        <taxon>Ostariophysi</taxon>
        <taxon>Cypriniformes</taxon>
        <taxon>Cyprinidae</taxon>
        <taxon>Cyprininae</taxon>
        <taxon>Cyprinus</taxon>
    </lineage>
</organism>
<dbReference type="GO" id="GO:0042162">
    <property type="term" value="F:telomeric DNA binding"/>
    <property type="evidence" value="ECO:0007669"/>
    <property type="project" value="TreeGrafter"/>
</dbReference>
<dbReference type="GO" id="GO:0016233">
    <property type="term" value="P:telomere capping"/>
    <property type="evidence" value="ECO:0007669"/>
    <property type="project" value="InterPro"/>
</dbReference>
<protein>
    <submittedName>
        <fullName evidence="2">ACD shelterin complex subunit and telomerase recruitment factor</fullName>
    </submittedName>
</protein>
<dbReference type="Ensembl" id="ENSCCRT00020046099.1">
    <property type="protein sequence ID" value="ENSCCRP00020042242.1"/>
    <property type="gene ID" value="ENSCCRG00020018819.1"/>
</dbReference>
<accession>A0A8C2HGX4</accession>
<sequence length="421" mass="46502">MAELEPWIEKLIQNYGQSQCETTVKDNVRGCVCDISDSQRMEHTDVCMRFMSDGSAVIPAVRSDAAWELRVCFASCQFYLNVNQMNVICIASNTTLSSVRDQIIKTWRSRREGSVSSASGVSLSSLLDVWHNDIIINILNDATEKITMSATYCPSVATPTHWHRERLHWRGQEQFIVPVPFLLIPEEQRELMTADPKSESEMPNDFAPPPEESHPTSALSANQTMAAQDGLSGSCPDEGHTRPEVLCGTGELSGDRESPWDMFTQEPALLGRRSTSDSNATSTQAQFSKQISGGVLVDVITLSQRPKQTQFSPSHSNDKSFRDPSQEQDKERALSPPPWLVHSTAPPSEQRPSASPFTKPRKVTSLLQVHSDGAPFSYLYHPEPQVATALGHFQIPGHLIQWAVCYLGTSDCADVSPEAGS</sequence>
<feature type="compositionally biased region" description="Polar residues" evidence="1">
    <location>
        <begin position="215"/>
        <end position="226"/>
    </location>
</feature>